<accession>A0A1J6IP62</accession>
<evidence type="ECO:0000313" key="2">
    <source>
        <dbReference type="EMBL" id="OIT00627.1"/>
    </source>
</evidence>
<gene>
    <name evidence="2" type="ORF">A4A49_59946</name>
</gene>
<evidence type="ECO:0000313" key="3">
    <source>
        <dbReference type="Proteomes" id="UP000187609"/>
    </source>
</evidence>
<dbReference type="EMBL" id="MJEQ01037189">
    <property type="protein sequence ID" value="OIT00627.1"/>
    <property type="molecule type" value="Genomic_DNA"/>
</dbReference>
<dbReference type="AlphaFoldDB" id="A0A1J6IP62"/>
<comment type="caution">
    <text evidence="2">The sequence shown here is derived from an EMBL/GenBank/DDBJ whole genome shotgun (WGS) entry which is preliminary data.</text>
</comment>
<keyword evidence="1" id="KW-0812">Transmembrane</keyword>
<keyword evidence="1" id="KW-1133">Transmembrane helix</keyword>
<keyword evidence="3" id="KW-1185">Reference proteome</keyword>
<evidence type="ECO:0000256" key="1">
    <source>
        <dbReference type="SAM" id="Phobius"/>
    </source>
</evidence>
<proteinExistence type="predicted"/>
<dbReference type="Proteomes" id="UP000187609">
    <property type="component" value="Unassembled WGS sequence"/>
</dbReference>
<dbReference type="Gramene" id="OIT00627">
    <property type="protein sequence ID" value="OIT00627"/>
    <property type="gene ID" value="A4A49_59946"/>
</dbReference>
<reference evidence="2" key="1">
    <citation type="submission" date="2016-11" db="EMBL/GenBank/DDBJ databases">
        <title>The genome of Nicotiana attenuata.</title>
        <authorList>
            <person name="Xu S."/>
            <person name="Brockmoeller T."/>
            <person name="Gaquerel E."/>
            <person name="Navarro A."/>
            <person name="Kuhl H."/>
            <person name="Gase K."/>
            <person name="Ling Z."/>
            <person name="Zhou W."/>
            <person name="Kreitzer C."/>
            <person name="Stanke M."/>
            <person name="Tang H."/>
            <person name="Lyons E."/>
            <person name="Pandey P."/>
            <person name="Pandey S.P."/>
            <person name="Timmermann B."/>
            <person name="Baldwin I.T."/>
        </authorList>
    </citation>
    <scope>NUCLEOTIDE SEQUENCE [LARGE SCALE GENOMIC DNA]</scope>
    <source>
        <strain evidence="2">UT</strain>
    </source>
</reference>
<organism evidence="2 3">
    <name type="scientific">Nicotiana attenuata</name>
    <name type="common">Coyote tobacco</name>
    <dbReference type="NCBI Taxonomy" id="49451"/>
    <lineage>
        <taxon>Eukaryota</taxon>
        <taxon>Viridiplantae</taxon>
        <taxon>Streptophyta</taxon>
        <taxon>Embryophyta</taxon>
        <taxon>Tracheophyta</taxon>
        <taxon>Spermatophyta</taxon>
        <taxon>Magnoliopsida</taxon>
        <taxon>eudicotyledons</taxon>
        <taxon>Gunneridae</taxon>
        <taxon>Pentapetalae</taxon>
        <taxon>asterids</taxon>
        <taxon>lamiids</taxon>
        <taxon>Solanales</taxon>
        <taxon>Solanaceae</taxon>
        <taxon>Nicotianoideae</taxon>
        <taxon>Nicotianeae</taxon>
        <taxon>Nicotiana</taxon>
    </lineage>
</organism>
<protein>
    <submittedName>
        <fullName evidence="2">Uncharacterized protein</fullName>
    </submittedName>
</protein>
<feature type="transmembrane region" description="Helical" evidence="1">
    <location>
        <begin position="56"/>
        <end position="78"/>
    </location>
</feature>
<keyword evidence="1" id="KW-0472">Membrane</keyword>
<name>A0A1J6IP62_NICAT</name>
<sequence length="79" mass="8963">MELCLVFLAGHRGLCSLGFSMSIEIFNPVFYPNYSDSLIFVKTPGIGKLLTVRINLFASVCSIFCCHFQFFILDAYILR</sequence>